<evidence type="ECO:0000259" key="1">
    <source>
        <dbReference type="PROSITE" id="PS51186"/>
    </source>
</evidence>
<dbReference type="CDD" id="cd04301">
    <property type="entry name" value="NAT_SF"/>
    <property type="match status" value="1"/>
</dbReference>
<dbReference type="InterPro" id="IPR050276">
    <property type="entry name" value="MshD_Acetyltransferase"/>
</dbReference>
<feature type="domain" description="N-acetyltransferase" evidence="1">
    <location>
        <begin position="5"/>
        <end position="145"/>
    </location>
</feature>
<evidence type="ECO:0000313" key="3">
    <source>
        <dbReference type="Proteomes" id="UP000826462"/>
    </source>
</evidence>
<dbReference type="PROSITE" id="PS51186">
    <property type="entry name" value="GNAT"/>
    <property type="match status" value="1"/>
</dbReference>
<dbReference type="SUPFAM" id="SSF55729">
    <property type="entry name" value="Acyl-CoA N-acyltransferases (Nat)"/>
    <property type="match status" value="1"/>
</dbReference>
<dbReference type="InterPro" id="IPR016181">
    <property type="entry name" value="Acyl_CoA_acyltransferase"/>
</dbReference>
<keyword evidence="3" id="KW-1185">Reference proteome</keyword>
<dbReference type="Pfam" id="PF13508">
    <property type="entry name" value="Acetyltransf_7"/>
    <property type="match status" value="1"/>
</dbReference>
<dbReference type="RefSeq" id="WP_219802118.1">
    <property type="nucleotide sequence ID" value="NZ_CP080096.1"/>
</dbReference>
<dbReference type="Gene3D" id="3.40.630.30">
    <property type="match status" value="1"/>
</dbReference>
<sequence length="145" mass="16240">MNDAIRLRAATPDDEPFLIELRKITMTAHLERAGEPVDDESHRLRARSNLHIAQIVCCNGEDIGLIKLVRAETDWLLQQIQILPGHQGRGIGTAVIRAMLGEARQARVTVTLNVLHGNPARRLYERLGFQVTGETSIELKMTCRP</sequence>
<dbReference type="Proteomes" id="UP000826462">
    <property type="component" value="Chromosome 2"/>
</dbReference>
<organism evidence="2 3">
    <name type="scientific">Paraburkholderia edwinii</name>
    <dbReference type="NCBI Taxonomy" id="2861782"/>
    <lineage>
        <taxon>Bacteria</taxon>
        <taxon>Pseudomonadati</taxon>
        <taxon>Pseudomonadota</taxon>
        <taxon>Betaproteobacteria</taxon>
        <taxon>Burkholderiales</taxon>
        <taxon>Burkholderiaceae</taxon>
        <taxon>Paraburkholderia</taxon>
    </lineage>
</organism>
<gene>
    <name evidence="2" type="ORF">KZJ38_23650</name>
</gene>
<proteinExistence type="predicted"/>
<name>A0ABX8UUL5_9BURK</name>
<protein>
    <submittedName>
        <fullName evidence="2">GNAT family N-acetyltransferase</fullName>
    </submittedName>
</protein>
<evidence type="ECO:0000313" key="2">
    <source>
        <dbReference type="EMBL" id="QYD72696.1"/>
    </source>
</evidence>
<dbReference type="InterPro" id="IPR000182">
    <property type="entry name" value="GNAT_dom"/>
</dbReference>
<dbReference type="PANTHER" id="PTHR43617">
    <property type="entry name" value="L-AMINO ACID N-ACETYLTRANSFERASE"/>
    <property type="match status" value="1"/>
</dbReference>
<reference evidence="2 3" key="1">
    <citation type="submission" date="2021-07" db="EMBL/GenBank/DDBJ databases">
        <title>Paraburkholderia edwinii protects Aspergillus sp. from phenazines by acting as a toxin sponge.</title>
        <authorList>
            <person name="Dahlstrom K.M."/>
            <person name="Newman D.K."/>
        </authorList>
    </citation>
    <scope>NUCLEOTIDE SEQUENCE [LARGE SCALE GENOMIC DNA]</scope>
    <source>
        <strain evidence="2 3">Pe01</strain>
    </source>
</reference>
<dbReference type="EMBL" id="CP080096">
    <property type="protein sequence ID" value="QYD72696.1"/>
    <property type="molecule type" value="Genomic_DNA"/>
</dbReference>
<accession>A0ABX8UUL5</accession>